<dbReference type="Pfam" id="PF07565">
    <property type="entry name" value="Band_3_cyto"/>
    <property type="match status" value="1"/>
</dbReference>
<dbReference type="EMBL" id="UYRT01029112">
    <property type="protein sequence ID" value="VDK69050.1"/>
    <property type="molecule type" value="Genomic_DNA"/>
</dbReference>
<protein>
    <submittedName>
        <fullName evidence="4">Band_3_cyto domain-containing protein</fullName>
    </submittedName>
</protein>
<dbReference type="WBParaSite" id="GPUH_0000919201-mRNA-1">
    <property type="protein sequence ID" value="GPUH_0000919201-mRNA-1"/>
    <property type="gene ID" value="GPUH_0000919201"/>
</dbReference>
<dbReference type="OrthoDB" id="1735926at2759"/>
<reference evidence="2 3" key="2">
    <citation type="submission" date="2018-11" db="EMBL/GenBank/DDBJ databases">
        <authorList>
            <consortium name="Pathogen Informatics"/>
        </authorList>
    </citation>
    <scope>NUCLEOTIDE SEQUENCE [LARGE SCALE GENOMIC DNA]</scope>
</reference>
<dbReference type="InterPro" id="IPR003020">
    <property type="entry name" value="HCO3_transpt_euk"/>
</dbReference>
<dbReference type="GO" id="GO:0005886">
    <property type="term" value="C:plasma membrane"/>
    <property type="evidence" value="ECO:0007669"/>
    <property type="project" value="TreeGrafter"/>
</dbReference>
<dbReference type="InterPro" id="IPR013769">
    <property type="entry name" value="Band3_cytoplasmic_dom"/>
</dbReference>
<dbReference type="InterPro" id="IPR016152">
    <property type="entry name" value="PTrfase/Anion_transptr"/>
</dbReference>
<evidence type="ECO:0000313" key="3">
    <source>
        <dbReference type="Proteomes" id="UP000271098"/>
    </source>
</evidence>
<dbReference type="PANTHER" id="PTHR11453:SF36">
    <property type="entry name" value="ANION EXCHANGE PROTEIN"/>
    <property type="match status" value="1"/>
</dbReference>
<gene>
    <name evidence="2" type="ORF">GPUH_LOCUS9183</name>
</gene>
<dbReference type="GO" id="GO:0008509">
    <property type="term" value="F:monoatomic anion transmembrane transporter activity"/>
    <property type="evidence" value="ECO:0007669"/>
    <property type="project" value="InterPro"/>
</dbReference>
<evidence type="ECO:0000259" key="1">
    <source>
        <dbReference type="Pfam" id="PF07565"/>
    </source>
</evidence>
<name>A0A183DKE1_9BILA</name>
<dbReference type="AlphaFoldDB" id="A0A183DKE1"/>
<proteinExistence type="predicted"/>
<dbReference type="Proteomes" id="UP000271098">
    <property type="component" value="Unassembled WGS sequence"/>
</dbReference>
<reference evidence="4" key="1">
    <citation type="submission" date="2016-06" db="UniProtKB">
        <authorList>
            <consortium name="WormBaseParasite"/>
        </authorList>
    </citation>
    <scope>IDENTIFICATION</scope>
</reference>
<keyword evidence="3" id="KW-1185">Reference proteome</keyword>
<organism evidence="4">
    <name type="scientific">Gongylonema pulchrum</name>
    <dbReference type="NCBI Taxonomy" id="637853"/>
    <lineage>
        <taxon>Eukaryota</taxon>
        <taxon>Metazoa</taxon>
        <taxon>Ecdysozoa</taxon>
        <taxon>Nematoda</taxon>
        <taxon>Chromadorea</taxon>
        <taxon>Rhabditida</taxon>
        <taxon>Spirurina</taxon>
        <taxon>Spiruromorpha</taxon>
        <taxon>Spiruroidea</taxon>
        <taxon>Gongylonematidae</taxon>
        <taxon>Gongylonema</taxon>
    </lineage>
</organism>
<dbReference type="SUPFAM" id="SSF55804">
    <property type="entry name" value="Phoshotransferase/anion transport protein"/>
    <property type="match status" value="1"/>
</dbReference>
<feature type="domain" description="Band 3 cytoplasmic" evidence="1">
    <location>
        <begin position="12"/>
        <end position="84"/>
    </location>
</feature>
<evidence type="ECO:0000313" key="4">
    <source>
        <dbReference type="WBParaSite" id="GPUH_0000919201-mRNA-1"/>
    </source>
</evidence>
<accession>A0A183DKE1</accession>
<dbReference type="GO" id="GO:0008510">
    <property type="term" value="F:sodium:bicarbonate symporter activity"/>
    <property type="evidence" value="ECO:0007669"/>
    <property type="project" value="TreeGrafter"/>
</dbReference>
<dbReference type="Gene3D" id="3.40.930.10">
    <property type="entry name" value="Mannitol-specific EII, Chain A"/>
    <property type="match status" value="1"/>
</dbReference>
<dbReference type="GO" id="GO:0051453">
    <property type="term" value="P:regulation of intracellular pH"/>
    <property type="evidence" value="ECO:0007669"/>
    <property type="project" value="TreeGrafter"/>
</dbReference>
<sequence length="89" mass="10234">MFLLKERSEMPALFTEMGELSRSGTVEEWRETARWVKFEEDVEEGGNRWSKPHVATLSLHALFQLRSCLMNGVIIMDSEAKEFGELVGK</sequence>
<evidence type="ECO:0000313" key="2">
    <source>
        <dbReference type="EMBL" id="VDK69050.1"/>
    </source>
</evidence>
<dbReference type="PANTHER" id="PTHR11453">
    <property type="entry name" value="ANION EXCHANGE PROTEIN"/>
    <property type="match status" value="1"/>
</dbReference>
<dbReference type="GO" id="GO:0005452">
    <property type="term" value="F:solute:inorganic anion antiporter activity"/>
    <property type="evidence" value="ECO:0007669"/>
    <property type="project" value="InterPro"/>
</dbReference>